<dbReference type="Proteomes" id="UP000646579">
    <property type="component" value="Unassembled WGS sequence"/>
</dbReference>
<dbReference type="InterPro" id="IPR021791">
    <property type="entry name" value="Phage_TAC_11"/>
</dbReference>
<accession>A0A918VVD4</accession>
<proteinExistence type="predicted"/>
<protein>
    <recommendedName>
        <fullName evidence="3">Transfer Agent</fullName>
    </recommendedName>
</protein>
<organism evidence="1 2">
    <name type="scientific">Devosia pacifica</name>
    <dbReference type="NCBI Taxonomy" id="1335967"/>
    <lineage>
        <taxon>Bacteria</taxon>
        <taxon>Pseudomonadati</taxon>
        <taxon>Pseudomonadota</taxon>
        <taxon>Alphaproteobacteria</taxon>
        <taxon>Hyphomicrobiales</taxon>
        <taxon>Devosiaceae</taxon>
        <taxon>Devosia</taxon>
    </lineage>
</organism>
<name>A0A918VVD4_9HYPH</name>
<dbReference type="EMBL" id="BMZE01000003">
    <property type="protein sequence ID" value="GHA29319.1"/>
    <property type="molecule type" value="Genomic_DNA"/>
</dbReference>
<dbReference type="AlphaFoldDB" id="A0A918VVD4"/>
<comment type="caution">
    <text evidence="1">The sequence shown here is derived from an EMBL/GenBank/DDBJ whole genome shotgun (WGS) entry which is preliminary data.</text>
</comment>
<evidence type="ECO:0000313" key="2">
    <source>
        <dbReference type="Proteomes" id="UP000646579"/>
    </source>
</evidence>
<evidence type="ECO:0008006" key="3">
    <source>
        <dbReference type="Google" id="ProtNLM"/>
    </source>
</evidence>
<dbReference type="RefSeq" id="WP_189426183.1">
    <property type="nucleotide sequence ID" value="NZ_BMZE01000003.1"/>
</dbReference>
<gene>
    <name evidence="1" type="ORF">GCM10007989_26120</name>
</gene>
<evidence type="ECO:0000313" key="1">
    <source>
        <dbReference type="EMBL" id="GHA29319.1"/>
    </source>
</evidence>
<keyword evidence="2" id="KW-1185">Reference proteome</keyword>
<dbReference type="Pfam" id="PF11836">
    <property type="entry name" value="Phage_TAC_11"/>
    <property type="match status" value="1"/>
</dbReference>
<reference evidence="1" key="2">
    <citation type="submission" date="2020-09" db="EMBL/GenBank/DDBJ databases">
        <authorList>
            <person name="Sun Q."/>
            <person name="Kim S."/>
        </authorList>
    </citation>
    <scope>NUCLEOTIDE SEQUENCE</scope>
    <source>
        <strain evidence="1">KCTC 32437</strain>
    </source>
</reference>
<sequence length="111" mass="11534">MTFTDQQRPNARRGEIGATIDGQQKVLCLTLGALAELEAGLAANDLQGLAERFAGGRVSARDLITIIGAGLRGAGAQISDQDLAAMRIEGGLRGAADIAARLLRATFGDDR</sequence>
<reference evidence="1" key="1">
    <citation type="journal article" date="2014" name="Int. J. Syst. Evol. Microbiol.">
        <title>Complete genome sequence of Corynebacterium casei LMG S-19264T (=DSM 44701T), isolated from a smear-ripened cheese.</title>
        <authorList>
            <consortium name="US DOE Joint Genome Institute (JGI-PGF)"/>
            <person name="Walter F."/>
            <person name="Albersmeier A."/>
            <person name="Kalinowski J."/>
            <person name="Ruckert C."/>
        </authorList>
    </citation>
    <scope>NUCLEOTIDE SEQUENCE</scope>
    <source>
        <strain evidence="1">KCTC 32437</strain>
    </source>
</reference>